<proteinExistence type="predicted"/>
<dbReference type="PANTHER" id="PTHR48079">
    <property type="entry name" value="PROTEIN YEEZ"/>
    <property type="match status" value="1"/>
</dbReference>
<evidence type="ECO:0000259" key="1">
    <source>
        <dbReference type="Pfam" id="PF01370"/>
    </source>
</evidence>
<feature type="domain" description="NAD-dependent epimerase/dehydratase" evidence="1">
    <location>
        <begin position="12"/>
        <end position="207"/>
    </location>
</feature>
<gene>
    <name evidence="2" type="ORF">GGR27_003045</name>
</gene>
<evidence type="ECO:0000313" key="3">
    <source>
        <dbReference type="Proteomes" id="UP000770785"/>
    </source>
</evidence>
<dbReference type="InterPro" id="IPR036291">
    <property type="entry name" value="NAD(P)-bd_dom_sf"/>
</dbReference>
<protein>
    <submittedName>
        <fullName evidence="2">Nucleoside-diphosphate-sugar epimerase</fullName>
    </submittedName>
</protein>
<sequence>MEDKLEKKVGILGVGWLGFALAESLLADGVAVHASSRQPGKLAELERAGADTFLVDLPQILPESFFTGLTHLVVTLPPGGRKLKAAATEDYLGKLRPLLPFLDASPDLRLIFCGTTGVYGDAEGAVDESTPVAPNTHSTRAVVAAETFFFPYADRLTVLRFAGLVGPGRHPGNFFGGKNFPLNQSDAPVNLVHQSDAVAALRLALATTAFKGVYNVCAAAHPPKGIFYGAAAGALGLTMGAEIAGGTTGKKIDSTQLRTAGWQPEHDELIIFLQN</sequence>
<evidence type="ECO:0000313" key="2">
    <source>
        <dbReference type="EMBL" id="NJC27528.1"/>
    </source>
</evidence>
<dbReference type="InterPro" id="IPR051783">
    <property type="entry name" value="NAD(P)-dependent_oxidoreduct"/>
</dbReference>
<reference evidence="2 3" key="1">
    <citation type="submission" date="2020-03" db="EMBL/GenBank/DDBJ databases">
        <title>Genomic Encyclopedia of Type Strains, Phase IV (KMG-IV): sequencing the most valuable type-strain genomes for metagenomic binning, comparative biology and taxonomic classification.</title>
        <authorList>
            <person name="Goeker M."/>
        </authorList>
    </citation>
    <scope>NUCLEOTIDE SEQUENCE [LARGE SCALE GENOMIC DNA]</scope>
    <source>
        <strain evidence="2 3">DSM 105096</strain>
    </source>
</reference>
<dbReference type="PANTHER" id="PTHR48079:SF6">
    <property type="entry name" value="NAD(P)-BINDING DOMAIN-CONTAINING PROTEIN-RELATED"/>
    <property type="match status" value="1"/>
</dbReference>
<dbReference type="Gene3D" id="3.40.50.720">
    <property type="entry name" value="NAD(P)-binding Rossmann-like Domain"/>
    <property type="match status" value="1"/>
</dbReference>
<dbReference type="Proteomes" id="UP000770785">
    <property type="component" value="Unassembled WGS sequence"/>
</dbReference>
<name>A0ABX0XFH2_9BACT</name>
<keyword evidence="3" id="KW-1185">Reference proteome</keyword>
<accession>A0ABX0XFH2</accession>
<dbReference type="InterPro" id="IPR001509">
    <property type="entry name" value="Epimerase_deHydtase"/>
</dbReference>
<organism evidence="2 3">
    <name type="scientific">Neolewinella antarctica</name>
    <dbReference type="NCBI Taxonomy" id="442734"/>
    <lineage>
        <taxon>Bacteria</taxon>
        <taxon>Pseudomonadati</taxon>
        <taxon>Bacteroidota</taxon>
        <taxon>Saprospiria</taxon>
        <taxon>Saprospirales</taxon>
        <taxon>Lewinellaceae</taxon>
        <taxon>Neolewinella</taxon>
    </lineage>
</organism>
<dbReference type="RefSeq" id="WP_168038710.1">
    <property type="nucleotide sequence ID" value="NZ_JAATJH010000005.1"/>
</dbReference>
<comment type="caution">
    <text evidence="2">The sequence shown here is derived from an EMBL/GenBank/DDBJ whole genome shotgun (WGS) entry which is preliminary data.</text>
</comment>
<dbReference type="Pfam" id="PF01370">
    <property type="entry name" value="Epimerase"/>
    <property type="match status" value="1"/>
</dbReference>
<dbReference type="EMBL" id="JAATJH010000005">
    <property type="protein sequence ID" value="NJC27528.1"/>
    <property type="molecule type" value="Genomic_DNA"/>
</dbReference>
<dbReference type="SUPFAM" id="SSF51735">
    <property type="entry name" value="NAD(P)-binding Rossmann-fold domains"/>
    <property type="match status" value="1"/>
</dbReference>